<organism evidence="8 9">
    <name type="scientific">Eleutherodactylus coqui</name>
    <name type="common">Puerto Rican coqui</name>
    <dbReference type="NCBI Taxonomy" id="57060"/>
    <lineage>
        <taxon>Eukaryota</taxon>
        <taxon>Metazoa</taxon>
        <taxon>Chordata</taxon>
        <taxon>Craniata</taxon>
        <taxon>Vertebrata</taxon>
        <taxon>Euteleostomi</taxon>
        <taxon>Amphibia</taxon>
        <taxon>Batrachia</taxon>
        <taxon>Anura</taxon>
        <taxon>Neobatrachia</taxon>
        <taxon>Hyloidea</taxon>
        <taxon>Eleutherodactylidae</taxon>
        <taxon>Eleutherodactylinae</taxon>
        <taxon>Eleutherodactylus</taxon>
        <taxon>Eleutherodactylus</taxon>
    </lineage>
</organism>
<reference evidence="8" key="1">
    <citation type="thesis" date="2020" institute="ProQuest LLC" country="789 East Eisenhower Parkway, Ann Arbor, MI, USA">
        <title>Comparative Genomics and Chromosome Evolution.</title>
        <authorList>
            <person name="Mudd A.B."/>
        </authorList>
    </citation>
    <scope>NUCLEOTIDE SEQUENCE</scope>
    <source>
        <strain evidence="8">HN-11 Male</strain>
        <tissue evidence="8">Kidney and liver</tissue>
    </source>
</reference>
<dbReference type="OrthoDB" id="4899631at2759"/>
<dbReference type="Pfam" id="PF00400">
    <property type="entry name" value="WD40"/>
    <property type="match status" value="3"/>
</dbReference>
<keyword evidence="3" id="KW-0677">Repeat</keyword>
<feature type="compositionally biased region" description="Basic and acidic residues" evidence="7">
    <location>
        <begin position="56"/>
        <end position="78"/>
    </location>
</feature>
<evidence type="ECO:0000256" key="4">
    <source>
        <dbReference type="ARBA" id="ARBA00023273"/>
    </source>
</evidence>
<proteinExistence type="predicted"/>
<dbReference type="InterPro" id="IPR001680">
    <property type="entry name" value="WD40_rpt"/>
</dbReference>
<comment type="caution">
    <text evidence="8">The sequence shown here is derived from an EMBL/GenBank/DDBJ whole genome shotgun (WGS) entry which is preliminary data.</text>
</comment>
<keyword evidence="9" id="KW-1185">Reference proteome</keyword>
<comment type="subcellular location">
    <subcellularLocation>
        <location evidence="1">Cell projection</location>
        <location evidence="1">Cilium</location>
    </subcellularLocation>
</comment>
<dbReference type="Proteomes" id="UP000770717">
    <property type="component" value="Unassembled WGS sequence"/>
</dbReference>
<dbReference type="Gene3D" id="1.10.238.10">
    <property type="entry name" value="EF-hand"/>
    <property type="match status" value="1"/>
</dbReference>
<gene>
    <name evidence="8" type="ORF">GDO78_007480</name>
</gene>
<dbReference type="AlphaFoldDB" id="A0A8J6FIT0"/>
<evidence type="ECO:0000313" key="9">
    <source>
        <dbReference type="Proteomes" id="UP000770717"/>
    </source>
</evidence>
<dbReference type="GO" id="GO:0036126">
    <property type="term" value="C:sperm flagellum"/>
    <property type="evidence" value="ECO:0007669"/>
    <property type="project" value="TreeGrafter"/>
</dbReference>
<evidence type="ECO:0000256" key="3">
    <source>
        <dbReference type="ARBA" id="ARBA00022737"/>
    </source>
</evidence>
<dbReference type="EMBL" id="WNTK01000003">
    <property type="protein sequence ID" value="KAG9487705.1"/>
    <property type="molecule type" value="Genomic_DNA"/>
</dbReference>
<evidence type="ECO:0000256" key="5">
    <source>
        <dbReference type="ARBA" id="ARBA00040994"/>
    </source>
</evidence>
<protein>
    <recommendedName>
        <fullName evidence="5">Cilia- and flagella-associated protein 251</fullName>
    </recommendedName>
</protein>
<dbReference type="InterPro" id="IPR036322">
    <property type="entry name" value="WD40_repeat_dom_sf"/>
</dbReference>
<dbReference type="FunFam" id="2.130.10.10:FF:000427">
    <property type="entry name" value="WD repeat domain 66"/>
    <property type="match status" value="1"/>
</dbReference>
<evidence type="ECO:0000313" key="8">
    <source>
        <dbReference type="EMBL" id="KAG9487705.1"/>
    </source>
</evidence>
<dbReference type="InterPro" id="IPR015943">
    <property type="entry name" value="WD40/YVTN_repeat-like_dom_sf"/>
</dbReference>
<evidence type="ECO:0000256" key="1">
    <source>
        <dbReference type="ARBA" id="ARBA00004138"/>
    </source>
</evidence>
<name>A0A8J6FIT0_ELECQ</name>
<dbReference type="SUPFAM" id="SSF50978">
    <property type="entry name" value="WD40 repeat-like"/>
    <property type="match status" value="1"/>
</dbReference>
<keyword evidence="4" id="KW-0966">Cell projection</keyword>
<dbReference type="InterPro" id="IPR050630">
    <property type="entry name" value="WD_repeat_EMAP"/>
</dbReference>
<feature type="repeat" description="WD" evidence="6">
    <location>
        <begin position="536"/>
        <end position="577"/>
    </location>
</feature>
<evidence type="ECO:0000256" key="6">
    <source>
        <dbReference type="PROSITE-ProRule" id="PRU00221"/>
    </source>
</evidence>
<dbReference type="PANTHER" id="PTHR13720:SF13">
    <property type="entry name" value="CILIA- AND FLAGELLA-ASSOCIATED PROTEIN 251"/>
    <property type="match status" value="1"/>
</dbReference>
<evidence type="ECO:0000256" key="2">
    <source>
        <dbReference type="ARBA" id="ARBA00022574"/>
    </source>
</evidence>
<dbReference type="Gene3D" id="2.130.10.10">
    <property type="entry name" value="YVTN repeat-like/Quinoprotein amine dehydrogenase"/>
    <property type="match status" value="2"/>
</dbReference>
<dbReference type="PROSITE" id="PS50082">
    <property type="entry name" value="WD_REPEATS_2"/>
    <property type="match status" value="1"/>
</dbReference>
<feature type="region of interest" description="Disordered" evidence="7">
    <location>
        <begin position="1"/>
        <end position="78"/>
    </location>
</feature>
<evidence type="ECO:0000256" key="7">
    <source>
        <dbReference type="SAM" id="MobiDB-lite"/>
    </source>
</evidence>
<feature type="compositionally biased region" description="Polar residues" evidence="7">
    <location>
        <begin position="33"/>
        <end position="44"/>
    </location>
</feature>
<dbReference type="SMART" id="SM00320">
    <property type="entry name" value="WD40"/>
    <property type="match status" value="8"/>
</dbReference>
<dbReference type="InterPro" id="IPR011047">
    <property type="entry name" value="Quinoprotein_ADH-like_sf"/>
</dbReference>
<dbReference type="InterPro" id="IPR011992">
    <property type="entry name" value="EF-hand-dom_pair"/>
</dbReference>
<dbReference type="SUPFAM" id="SSF47473">
    <property type="entry name" value="EF-hand"/>
    <property type="match status" value="1"/>
</dbReference>
<accession>A0A8J6FIT0</accession>
<sequence length="1091" mass="121440">MSAGNADLQEVSLNADDQDVPLQVYEEEAVNYNEDQTISSTAGPSQRPLPEATNGDFKEEENGPITKEESPANASHEEMFHDHAATDEETSQQGKDEFEAAQELGGSSDNYLAQELGGSSDNYLTESQWSGEINNCISLSDDVNDKDDAEEVVLEVSAAEDSLVYTATPRTVFEDDSSTSTAKPLNLAWSFGMNSNIPVFNLHDEAHQVVVYVCAHTAVIHDFTLNRQRHLQGHCSCISCLCVSEDRRWIATGDQGSESLIIVWDSFSGIPVHTIFQSHPNGGVIAITMSHNAKYLATIGGGAVQKVCIWDWTTGSETPICTAELNAQFGLQNYILFNPEDETQLITNSETQVIFYSWDNSTLEYVAPPLNDKTFNKAVGAFSQSVFDFSSIRSLTATSAGKLVVWETTNPPLIRTKSSIKQHNKKALKLMHLQKDAITVLTTHDRYYVTGDTRGHVKFYDQQLQLANWYSHLNVTTIHSISFSKCPPIAASEKTMYPEDCSIKGDQFAISNFIVSTSEGMVLHVFTDGTKLEKVLQEPTEAVHALACHPSKTQIAVGSYNGILKVWDYKDRKSFISRIFGKEKSLHCLAYDPKGFLLAAGFTDGSVHILDAVTLEDETTEPFKYAKGSITHVTFSHNSHYLATADQEFTVTLFQQQDVGGNASWEYFARYRSHYKPIRNLIFGIHLDSNEPRLLSLGTDRMLVEYDLTSSNKDHLIIQSSDRIDQSAVPQCLVWYPPFTKESFILVANDEYKMKLYNTTTKMCRKTLLGPTFGSPIRKMEVFPSYNLDSGKGYLAYITDDKVGLQMLPVDGNPHKTMALICHPDGVENIVCSNNGQYVFSAGGKDCTVFMWKTNLQSLEAVASLGGEDLIPFYGMLSGGRDGALFKELEDYFYYAQLRNQGIDTMETRQVSTHIPLKEVPFIMRALGYYPTEQEVENMLNEVKFSDYVNTGKQVMHINLGDFIKLYINHKPAFGLSLKELQQAFQVLGFTNENGERDINRGHLLQLLQTRGEHMTEEELADYLSTLIGLNPEGGSSELGSSNSTCIAELLEQKIPNAITIDVLAADILGLPIHESDDYEELSQNPESASY</sequence>
<dbReference type="PANTHER" id="PTHR13720">
    <property type="entry name" value="WD-40 REPEAT PROTEIN"/>
    <property type="match status" value="1"/>
</dbReference>
<keyword evidence="2 6" id="KW-0853">WD repeat</keyword>
<dbReference type="SUPFAM" id="SSF50998">
    <property type="entry name" value="Quinoprotein alcohol dehydrogenase-like"/>
    <property type="match status" value="1"/>
</dbReference>